<accession>A0ABQ8KL51</accession>
<dbReference type="EMBL" id="JADCUA010000007">
    <property type="protein sequence ID" value="KAH9838302.1"/>
    <property type="molecule type" value="Genomic_DNA"/>
</dbReference>
<dbReference type="GeneID" id="72003998"/>
<keyword evidence="3" id="KW-1185">Reference proteome</keyword>
<comment type="caution">
    <text evidence="2">The sequence shown here is derived from an EMBL/GenBank/DDBJ whole genome shotgun (WGS) entry which is preliminary data.</text>
</comment>
<dbReference type="Proteomes" id="UP000814176">
    <property type="component" value="Unassembled WGS sequence"/>
</dbReference>
<evidence type="ECO:0000256" key="1">
    <source>
        <dbReference type="SAM" id="MobiDB-lite"/>
    </source>
</evidence>
<sequence length="184" mass="20551">MRIYAVIAPCSPISITMFLQPDVCPILETFVFDCGEKLLNARSPPPPSLYSTPAFPASSTHSPTFSAPPMPSRNALEPELHTPNCTLRRISISGMGISRLYPNRPSHAQDHLPSLLRHHTLFPTLETVRTVGFLVDACTDQFAGKFSSGGRRSSRSNTPTLRTASRRSSRRITRAWYTRVTRRR</sequence>
<dbReference type="RefSeq" id="XP_047780217.1">
    <property type="nucleotide sequence ID" value="XM_047923266.1"/>
</dbReference>
<protein>
    <submittedName>
        <fullName evidence="2">Uncharacterized protein</fullName>
    </submittedName>
</protein>
<gene>
    <name evidence="2" type="ORF">C8Q71DRAFT_750374</name>
</gene>
<proteinExistence type="predicted"/>
<name>A0ABQ8KL51_9APHY</name>
<feature type="region of interest" description="Disordered" evidence="1">
    <location>
        <begin position="145"/>
        <end position="168"/>
    </location>
</feature>
<reference evidence="2 3" key="1">
    <citation type="journal article" date="2021" name="Environ. Microbiol.">
        <title>Gene family expansions and transcriptome signatures uncover fungal adaptations to wood decay.</title>
        <authorList>
            <person name="Hage H."/>
            <person name="Miyauchi S."/>
            <person name="Viragh M."/>
            <person name="Drula E."/>
            <person name="Min B."/>
            <person name="Chaduli D."/>
            <person name="Navarro D."/>
            <person name="Favel A."/>
            <person name="Norest M."/>
            <person name="Lesage-Meessen L."/>
            <person name="Balint B."/>
            <person name="Merenyi Z."/>
            <person name="de Eugenio L."/>
            <person name="Morin E."/>
            <person name="Martinez A.T."/>
            <person name="Baldrian P."/>
            <person name="Stursova M."/>
            <person name="Martinez M.J."/>
            <person name="Novotny C."/>
            <person name="Magnuson J.K."/>
            <person name="Spatafora J.W."/>
            <person name="Maurice S."/>
            <person name="Pangilinan J."/>
            <person name="Andreopoulos W."/>
            <person name="LaButti K."/>
            <person name="Hundley H."/>
            <person name="Na H."/>
            <person name="Kuo A."/>
            <person name="Barry K."/>
            <person name="Lipzen A."/>
            <person name="Henrissat B."/>
            <person name="Riley R."/>
            <person name="Ahrendt S."/>
            <person name="Nagy L.G."/>
            <person name="Grigoriev I.V."/>
            <person name="Martin F."/>
            <person name="Rosso M.N."/>
        </authorList>
    </citation>
    <scope>NUCLEOTIDE SEQUENCE [LARGE SCALE GENOMIC DNA]</scope>
    <source>
        <strain evidence="2 3">CIRM-BRFM 1785</strain>
    </source>
</reference>
<evidence type="ECO:0000313" key="3">
    <source>
        <dbReference type="Proteomes" id="UP000814176"/>
    </source>
</evidence>
<evidence type="ECO:0000313" key="2">
    <source>
        <dbReference type="EMBL" id="KAH9838302.1"/>
    </source>
</evidence>
<organism evidence="2 3">
    <name type="scientific">Rhodofomes roseus</name>
    <dbReference type="NCBI Taxonomy" id="34475"/>
    <lineage>
        <taxon>Eukaryota</taxon>
        <taxon>Fungi</taxon>
        <taxon>Dikarya</taxon>
        <taxon>Basidiomycota</taxon>
        <taxon>Agaricomycotina</taxon>
        <taxon>Agaricomycetes</taxon>
        <taxon>Polyporales</taxon>
        <taxon>Rhodofomes</taxon>
    </lineage>
</organism>
<feature type="region of interest" description="Disordered" evidence="1">
    <location>
        <begin position="50"/>
        <end position="78"/>
    </location>
</feature>